<keyword evidence="3" id="KW-1185">Reference proteome</keyword>
<feature type="region of interest" description="Disordered" evidence="1">
    <location>
        <begin position="188"/>
        <end position="242"/>
    </location>
</feature>
<evidence type="ECO:0008006" key="4">
    <source>
        <dbReference type="Google" id="ProtNLM"/>
    </source>
</evidence>
<name>A0ABR4B312_9LECA</name>
<accession>A0ABR4B312</accession>
<protein>
    <recommendedName>
        <fullName evidence="4">BTB domain-containing protein</fullName>
    </recommendedName>
</protein>
<evidence type="ECO:0000313" key="3">
    <source>
        <dbReference type="Proteomes" id="UP001590951"/>
    </source>
</evidence>
<feature type="region of interest" description="Disordered" evidence="1">
    <location>
        <begin position="1"/>
        <end position="26"/>
    </location>
</feature>
<feature type="compositionally biased region" description="Basic and acidic residues" evidence="1">
    <location>
        <begin position="212"/>
        <end position="233"/>
    </location>
</feature>
<dbReference type="EMBL" id="JBHFEH010000051">
    <property type="protein sequence ID" value="KAL2050168.1"/>
    <property type="molecule type" value="Genomic_DNA"/>
</dbReference>
<reference evidence="2 3" key="1">
    <citation type="submission" date="2024-09" db="EMBL/GenBank/DDBJ databases">
        <title>Rethinking Asexuality: The Enigmatic Case of Functional Sexual Genes in Lepraria (Stereocaulaceae).</title>
        <authorList>
            <person name="Doellman M."/>
            <person name="Sun Y."/>
            <person name="Barcenas-Pena A."/>
            <person name="Lumbsch H.T."/>
            <person name="Grewe F."/>
        </authorList>
    </citation>
    <scope>NUCLEOTIDE SEQUENCE [LARGE SCALE GENOMIC DNA]</scope>
    <source>
        <strain evidence="2 3">Grewe 0041</strain>
    </source>
</reference>
<evidence type="ECO:0000256" key="1">
    <source>
        <dbReference type="SAM" id="MobiDB-lite"/>
    </source>
</evidence>
<feature type="compositionally biased region" description="Polar residues" evidence="1">
    <location>
        <begin position="1"/>
        <end position="20"/>
    </location>
</feature>
<proteinExistence type="predicted"/>
<gene>
    <name evidence="2" type="ORF">ABVK25_009529</name>
</gene>
<dbReference type="Proteomes" id="UP001590951">
    <property type="component" value="Unassembled WGS sequence"/>
</dbReference>
<sequence length="242" mass="27176">MSVNNDPASDSTVNTMTSPSAAAKGQPSNLFPFRSRYAPDFVHIIVGLEKDYGVHKGLILYSNKIKRAKDEEDTLCTGTGRQLVDLWIFGDKYDMPALCNHAVDGLIKKHEQNKNTLPDSLLRKTVLAYLCTPAQIETVLEKYPQSLLTARNFYWIIPGRWLRTSQNIQRMTLAAYWIRASTIATPTGRGIPERNSGMGSGKWELAQARNSQSEKEQFDGDKPSMGDNAEFKCQHIKHRSQA</sequence>
<evidence type="ECO:0000313" key="2">
    <source>
        <dbReference type="EMBL" id="KAL2050168.1"/>
    </source>
</evidence>
<organism evidence="2 3">
    <name type="scientific">Lepraria finkii</name>
    <dbReference type="NCBI Taxonomy" id="1340010"/>
    <lineage>
        <taxon>Eukaryota</taxon>
        <taxon>Fungi</taxon>
        <taxon>Dikarya</taxon>
        <taxon>Ascomycota</taxon>
        <taxon>Pezizomycotina</taxon>
        <taxon>Lecanoromycetes</taxon>
        <taxon>OSLEUM clade</taxon>
        <taxon>Lecanoromycetidae</taxon>
        <taxon>Lecanorales</taxon>
        <taxon>Lecanorineae</taxon>
        <taxon>Stereocaulaceae</taxon>
        <taxon>Lepraria</taxon>
    </lineage>
</organism>
<comment type="caution">
    <text evidence="2">The sequence shown here is derived from an EMBL/GenBank/DDBJ whole genome shotgun (WGS) entry which is preliminary data.</text>
</comment>